<evidence type="ECO:0000256" key="5">
    <source>
        <dbReference type="ARBA" id="ARBA00023224"/>
    </source>
</evidence>
<dbReference type="SUPFAM" id="SSF58104">
    <property type="entry name" value="Methyl-accepting chemotaxis protein (MCP) signaling domain"/>
    <property type="match status" value="1"/>
</dbReference>
<dbReference type="InterPro" id="IPR033462">
    <property type="entry name" value="Cache_3-Cache_2"/>
</dbReference>
<name>A0A918U7T2_9NEIS</name>
<evidence type="ECO:0000256" key="7">
    <source>
        <dbReference type="PROSITE-ProRule" id="PRU00284"/>
    </source>
</evidence>
<accession>A0A918U7T2</accession>
<evidence type="ECO:0000256" key="6">
    <source>
        <dbReference type="ARBA" id="ARBA00029447"/>
    </source>
</evidence>
<comment type="caution">
    <text evidence="11">The sequence shown here is derived from an EMBL/GenBank/DDBJ whole genome shotgun (WGS) entry which is preliminary data.</text>
</comment>
<dbReference type="Proteomes" id="UP000645257">
    <property type="component" value="Unassembled WGS sequence"/>
</dbReference>
<evidence type="ECO:0000259" key="10">
    <source>
        <dbReference type="PROSITE" id="PS50885"/>
    </source>
</evidence>
<dbReference type="PROSITE" id="PS50111">
    <property type="entry name" value="CHEMOTAXIS_TRANSDUC_2"/>
    <property type="match status" value="1"/>
</dbReference>
<dbReference type="SUPFAM" id="SSF103190">
    <property type="entry name" value="Sensory domain-like"/>
    <property type="match status" value="1"/>
</dbReference>
<evidence type="ECO:0000259" key="9">
    <source>
        <dbReference type="PROSITE" id="PS50111"/>
    </source>
</evidence>
<organism evidence="11 12">
    <name type="scientific">Paludibacterium paludis</name>
    <dbReference type="NCBI Taxonomy" id="1225769"/>
    <lineage>
        <taxon>Bacteria</taxon>
        <taxon>Pseudomonadati</taxon>
        <taxon>Pseudomonadota</taxon>
        <taxon>Betaproteobacteria</taxon>
        <taxon>Neisseriales</taxon>
        <taxon>Chromobacteriaceae</taxon>
        <taxon>Paludibacterium</taxon>
    </lineage>
</organism>
<feature type="transmembrane region" description="Helical" evidence="8">
    <location>
        <begin position="6"/>
        <end position="29"/>
    </location>
</feature>
<evidence type="ECO:0000313" key="11">
    <source>
        <dbReference type="EMBL" id="GGY06932.1"/>
    </source>
</evidence>
<dbReference type="FunFam" id="1.10.287.950:FF:000001">
    <property type="entry name" value="Methyl-accepting chemotaxis sensory transducer"/>
    <property type="match status" value="1"/>
</dbReference>
<dbReference type="AlphaFoldDB" id="A0A918U7T2"/>
<keyword evidence="4 8" id="KW-0472">Membrane</keyword>
<dbReference type="SMART" id="SM00304">
    <property type="entry name" value="HAMP"/>
    <property type="match status" value="2"/>
</dbReference>
<dbReference type="Gene3D" id="3.30.450.20">
    <property type="entry name" value="PAS domain"/>
    <property type="match status" value="1"/>
</dbReference>
<feature type="domain" description="HAMP" evidence="10">
    <location>
        <begin position="341"/>
        <end position="394"/>
    </location>
</feature>
<comment type="similarity">
    <text evidence="6">Belongs to the methyl-accepting chemotaxis (MCP) protein family.</text>
</comment>
<dbReference type="CDD" id="cd06225">
    <property type="entry name" value="HAMP"/>
    <property type="match status" value="1"/>
</dbReference>
<dbReference type="PANTHER" id="PTHR32089:SF119">
    <property type="entry name" value="METHYL-ACCEPTING CHEMOTAXIS PROTEIN CTPL"/>
    <property type="match status" value="1"/>
</dbReference>
<gene>
    <name evidence="11" type="ORF">GCM10011289_06870</name>
</gene>
<evidence type="ECO:0000256" key="3">
    <source>
        <dbReference type="ARBA" id="ARBA00022989"/>
    </source>
</evidence>
<dbReference type="Gene3D" id="1.10.287.950">
    <property type="entry name" value="Methyl-accepting chemotaxis protein"/>
    <property type="match status" value="1"/>
</dbReference>
<dbReference type="GO" id="GO:0016020">
    <property type="term" value="C:membrane"/>
    <property type="evidence" value="ECO:0007669"/>
    <property type="project" value="UniProtKB-SubCell"/>
</dbReference>
<dbReference type="GO" id="GO:0007165">
    <property type="term" value="P:signal transduction"/>
    <property type="evidence" value="ECO:0007669"/>
    <property type="project" value="UniProtKB-KW"/>
</dbReference>
<keyword evidence="2 8" id="KW-0812">Transmembrane</keyword>
<keyword evidence="12" id="KW-1185">Reference proteome</keyword>
<dbReference type="InterPro" id="IPR004089">
    <property type="entry name" value="MCPsignal_dom"/>
</dbReference>
<dbReference type="PROSITE" id="PS50885">
    <property type="entry name" value="HAMP"/>
    <property type="match status" value="1"/>
</dbReference>
<dbReference type="GO" id="GO:0006935">
    <property type="term" value="P:chemotaxis"/>
    <property type="evidence" value="ECO:0007669"/>
    <property type="project" value="UniProtKB-ARBA"/>
</dbReference>
<evidence type="ECO:0000256" key="2">
    <source>
        <dbReference type="ARBA" id="ARBA00022692"/>
    </source>
</evidence>
<reference evidence="11" key="1">
    <citation type="journal article" date="2014" name="Int. J. Syst. Evol. Microbiol.">
        <title>Complete genome sequence of Corynebacterium casei LMG S-19264T (=DSM 44701T), isolated from a smear-ripened cheese.</title>
        <authorList>
            <consortium name="US DOE Joint Genome Institute (JGI-PGF)"/>
            <person name="Walter F."/>
            <person name="Albersmeier A."/>
            <person name="Kalinowski J."/>
            <person name="Ruckert C."/>
        </authorList>
    </citation>
    <scope>NUCLEOTIDE SEQUENCE</scope>
    <source>
        <strain evidence="11">KCTC 32182</strain>
    </source>
</reference>
<dbReference type="CDD" id="cd11386">
    <property type="entry name" value="MCP_signal"/>
    <property type="match status" value="1"/>
</dbReference>
<dbReference type="Pfam" id="PF00015">
    <property type="entry name" value="MCPsignal"/>
    <property type="match status" value="1"/>
</dbReference>
<sequence length="671" mass="71874">MRIGTRLVVAQVLLMSAAVAAFVIPLYALTQRMMLERSRNVQAQLVVQSMNMIDGFFDALKLSTRQFERVFVSSLEGSFSVNPAVRIDVGGVSSPEMRLGNAVVNNHNDQVDRFAALTGNVATIFVRDGDEFIRVSTSLIQQNGQRAIGTKLDKGGTAYARLIKGESYLGHANLFGNEYVTAYSPITDRNNTVIGATFVGVGATDGIASILTRMSKVKLEEGGHITIVDIGRPGSEGTYILHPKLANRTVGKDLDAQGQPFMKDLIRQGSGQVTVALPGDNGPERHQLSFATYKPWGWMVVSDEVEAQLQRDSRAILEWQVLGCVLLLLVLAVMLWFLAGWLVAAPVRRLVRAVAGIRDDCDLTRRLEVRRRDEIGEISGVLNSLLESFQQALNRTGSHAVELDTSARELALKSMNAAQCAGEQILGARRMAEQADELLDGVRRIAMVAGEASQVADASSLAAREGSDSLVAAVDEVNRIASTLGSAADSLSTLEASARQISDIVQVIREIADQTNLLALNAAIEAARAGEQGRGFAVVADEVRKLAERTSQSTKEIGDMIDRMQAATQRAVAAMRESVVQAGEGAAITSGARQAIASIVSDAGRVLGVVNAINEQLGQQRGIVDGIARQIDTMRGLTDTTNEAAELAALTANHMAGLADTLRAEVGAFRT</sequence>
<keyword evidence="3 8" id="KW-1133">Transmembrane helix</keyword>
<evidence type="ECO:0000256" key="4">
    <source>
        <dbReference type="ARBA" id="ARBA00023136"/>
    </source>
</evidence>
<evidence type="ECO:0000256" key="8">
    <source>
        <dbReference type="SAM" id="Phobius"/>
    </source>
</evidence>
<dbReference type="Pfam" id="PF00672">
    <property type="entry name" value="HAMP"/>
    <property type="match status" value="1"/>
</dbReference>
<dbReference type="Pfam" id="PF17201">
    <property type="entry name" value="Cache_3-Cache_2"/>
    <property type="match status" value="1"/>
</dbReference>
<dbReference type="EMBL" id="BMYX01000002">
    <property type="protein sequence ID" value="GGY06932.1"/>
    <property type="molecule type" value="Genomic_DNA"/>
</dbReference>
<dbReference type="PANTHER" id="PTHR32089">
    <property type="entry name" value="METHYL-ACCEPTING CHEMOTAXIS PROTEIN MCPB"/>
    <property type="match status" value="1"/>
</dbReference>
<feature type="transmembrane region" description="Helical" evidence="8">
    <location>
        <begin position="321"/>
        <end position="344"/>
    </location>
</feature>
<dbReference type="InterPro" id="IPR029151">
    <property type="entry name" value="Sensor-like_sf"/>
</dbReference>
<dbReference type="SMART" id="SM00283">
    <property type="entry name" value="MA"/>
    <property type="match status" value="1"/>
</dbReference>
<reference evidence="11" key="2">
    <citation type="submission" date="2020-09" db="EMBL/GenBank/DDBJ databases">
        <authorList>
            <person name="Sun Q."/>
            <person name="Kim S."/>
        </authorList>
    </citation>
    <scope>NUCLEOTIDE SEQUENCE</scope>
    <source>
        <strain evidence="11">KCTC 32182</strain>
    </source>
</reference>
<dbReference type="RefSeq" id="WP_189531223.1">
    <property type="nucleotide sequence ID" value="NZ_BMYX01000002.1"/>
</dbReference>
<evidence type="ECO:0000256" key="1">
    <source>
        <dbReference type="ARBA" id="ARBA00004141"/>
    </source>
</evidence>
<evidence type="ECO:0000313" key="12">
    <source>
        <dbReference type="Proteomes" id="UP000645257"/>
    </source>
</evidence>
<keyword evidence="5 7" id="KW-0807">Transducer</keyword>
<dbReference type="InterPro" id="IPR003660">
    <property type="entry name" value="HAMP_dom"/>
</dbReference>
<protein>
    <submittedName>
        <fullName evidence="11">Methyl-accepting chemotaxis protein</fullName>
    </submittedName>
</protein>
<proteinExistence type="inferred from homology"/>
<feature type="domain" description="Methyl-accepting transducer" evidence="9">
    <location>
        <begin position="399"/>
        <end position="635"/>
    </location>
</feature>
<comment type="subcellular location">
    <subcellularLocation>
        <location evidence="1">Membrane</location>
        <topology evidence="1">Multi-pass membrane protein</topology>
    </subcellularLocation>
</comment>